<dbReference type="InterPro" id="IPR056823">
    <property type="entry name" value="TEN-like_YD-shell"/>
</dbReference>
<dbReference type="Pfam" id="PF20148">
    <property type="entry name" value="DUF6531"/>
    <property type="match status" value="1"/>
</dbReference>
<feature type="chain" id="PRO_5007601485" evidence="3">
    <location>
        <begin position="41"/>
        <end position="1131"/>
    </location>
</feature>
<dbReference type="Gene3D" id="2.180.10.10">
    <property type="entry name" value="RHS repeat-associated core"/>
    <property type="match status" value="3"/>
</dbReference>
<keyword evidence="1" id="KW-0677">Repeat</keyword>
<dbReference type="PANTHER" id="PTHR32305">
    <property type="match status" value="1"/>
</dbReference>
<keyword evidence="3" id="KW-0732">Signal</keyword>
<feature type="compositionally biased region" description="Basic and acidic residues" evidence="2">
    <location>
        <begin position="59"/>
        <end position="73"/>
    </location>
</feature>
<dbReference type="PANTHER" id="PTHR32305:SF15">
    <property type="entry name" value="PROTEIN RHSA-RELATED"/>
    <property type="match status" value="1"/>
</dbReference>
<dbReference type="STRING" id="31965.AWH51_13690"/>
<dbReference type="Proteomes" id="UP000076218">
    <property type="component" value="Unassembled WGS sequence"/>
</dbReference>
<feature type="domain" description="Teneurin-like YD-shell" evidence="5">
    <location>
        <begin position="316"/>
        <end position="453"/>
    </location>
</feature>
<feature type="signal peptide" evidence="3">
    <location>
        <begin position="1"/>
        <end position="40"/>
    </location>
</feature>
<dbReference type="InterPro" id="IPR045351">
    <property type="entry name" value="DUF6531"/>
</dbReference>
<feature type="region of interest" description="Disordered" evidence="2">
    <location>
        <begin position="44"/>
        <end position="102"/>
    </location>
</feature>
<protein>
    <submittedName>
        <fullName evidence="6">Type IV secretion protein Rhs</fullName>
    </submittedName>
</protein>
<evidence type="ECO:0000259" key="5">
    <source>
        <dbReference type="Pfam" id="PF25023"/>
    </source>
</evidence>
<gene>
    <name evidence="6" type="ORF">AWH51_13690</name>
</gene>
<organism evidence="6 7">
    <name type="scientific">Clavibacter tessellarius</name>
    <dbReference type="NCBI Taxonomy" id="31965"/>
    <lineage>
        <taxon>Bacteria</taxon>
        <taxon>Bacillati</taxon>
        <taxon>Actinomycetota</taxon>
        <taxon>Actinomycetes</taxon>
        <taxon>Micrococcales</taxon>
        <taxon>Microbacteriaceae</taxon>
        <taxon>Clavibacter</taxon>
    </lineage>
</organism>
<dbReference type="Pfam" id="PF25023">
    <property type="entry name" value="TEN_YD-shell"/>
    <property type="match status" value="1"/>
</dbReference>
<evidence type="ECO:0000256" key="2">
    <source>
        <dbReference type="SAM" id="MobiDB-lite"/>
    </source>
</evidence>
<dbReference type="InterPro" id="IPR031325">
    <property type="entry name" value="RHS_repeat"/>
</dbReference>
<dbReference type="InterPro" id="IPR050708">
    <property type="entry name" value="T6SS_VgrG/RHS"/>
</dbReference>
<dbReference type="InterPro" id="IPR006530">
    <property type="entry name" value="YD"/>
</dbReference>
<sequence length="1131" mass="118144">MRVTKRGEGTSFARQMRCTLAIFATSAVMITGLGAMPASAETAAAGPVQIEDQTQDPAQVDKKMQDEAQKAAKDAVWTPGTIPAEPADADKPAAEPTEWKIPNADRKLSQPVTTQRVPAGTPVGAPGLGALPYMSFEDITLSDDTVARVNLANGNLLLTANDGTSSAAGIGVRADRYYNGLSSSAGALGGGWSSTMSYVDFGLTVNSGETEATFVGPSGFSAKFTKSGTTWVAPSGFNATLSKGDTWKLTYKETGEFFTFDLNLKRLVNHVDRNGIGLSNDWTTSATTYTVKDTSGRFTRVNHTTGSDPKITSIVDSTNRTTTYTRNGAGQLTKIEKPGGAVTTMTYDSTGRLATMTVPSAPGTTTITFGYNTAHKITKITQKSTSPTHGAKADVVTNFAYNSGNTVVTNPNGKASTYAYDTQGRVTSTKDPLNRTKSQTWTANSDVQTSTDALGSGSTPGNETKFQYDGLNNATKTELPTGAAASAVYTAGAGCASTGGDAFQVKCSTDASGNTSSFDYDAAGNPTKKKDTTAGGTGAVEFERTYDNWDRTICGGWAGQLCSAKDGNGNVTTYSYDKVGNLTKVTPPAPQGATTYTYDALSRVTSVTDGKGDITKYAYDVRDRQTLVTFDNGGTLAKTYYPNGLVQFDSDSFAGTKQFEYDTLGRTTQQIGSLAGLNQKYTHDAAGNILTFEDTSGITTNTYDAANQLTSQREPGGVCPTSGTPAANSGCTLFEYDGNGAETKRIFPAGAQVVTTLDKSSRPTQVQAKNAAGNVTAEVAYSFAKNGTDTTNIQTRTSTKEEGIPAGAVTAYQYDSMDRITKAEEKAGSTVNASWAYAYDAAGNRTSQTRAGNTGADAGTIGYTYNGANQLTKTTEDTTAWVYDAVGNQVKNGITGVVATYGDRAQVQSIGDTSFAAFGEGNTDTQSATGGRSFSNSLLGLSRQTNSSTNVVQNYGRTGSGEAVGFRINSSHYYVSDLLGSVIGMFSGAGIWEGGYSYSPYGETRGVTDASPITLNSLRYIGGYMESENLYKLGARYYDATTGRFTQYDPSGQENNPYTYAAGNPVNSLDPSGLGEVDWEEAGKVGLTAGVGGAVGGCVSTLAACPAGAATGFVGGAIAGYIGSVGYQLLS</sequence>
<dbReference type="NCBIfam" id="TIGR01643">
    <property type="entry name" value="YD_repeat_2x"/>
    <property type="match status" value="4"/>
</dbReference>
<evidence type="ECO:0000313" key="7">
    <source>
        <dbReference type="Proteomes" id="UP000076218"/>
    </source>
</evidence>
<proteinExistence type="predicted"/>
<evidence type="ECO:0000256" key="3">
    <source>
        <dbReference type="SAM" id="SignalP"/>
    </source>
</evidence>
<dbReference type="InterPro" id="IPR022385">
    <property type="entry name" value="Rhs_assc_core"/>
</dbReference>
<dbReference type="Pfam" id="PF05593">
    <property type="entry name" value="RHS_repeat"/>
    <property type="match status" value="2"/>
</dbReference>
<dbReference type="EMBL" id="LQXA01000044">
    <property type="protein sequence ID" value="KZC94363.1"/>
    <property type="molecule type" value="Genomic_DNA"/>
</dbReference>
<evidence type="ECO:0000256" key="1">
    <source>
        <dbReference type="ARBA" id="ARBA00022737"/>
    </source>
</evidence>
<feature type="domain" description="DUF6531" evidence="4">
    <location>
        <begin position="149"/>
        <end position="219"/>
    </location>
</feature>
<dbReference type="AlphaFoldDB" id="A0A154UYZ2"/>
<dbReference type="NCBIfam" id="TIGR03696">
    <property type="entry name" value="Rhs_assc_core"/>
    <property type="match status" value="1"/>
</dbReference>
<name>A0A154UYZ2_9MICO</name>
<comment type="caution">
    <text evidence="6">The sequence shown here is derived from an EMBL/GenBank/DDBJ whole genome shotgun (WGS) entry which is preliminary data.</text>
</comment>
<feature type="region of interest" description="Disordered" evidence="2">
    <location>
        <begin position="426"/>
        <end position="464"/>
    </location>
</feature>
<evidence type="ECO:0000259" key="4">
    <source>
        <dbReference type="Pfam" id="PF20148"/>
    </source>
</evidence>
<reference evidence="6 7" key="1">
    <citation type="submission" date="2016-01" db="EMBL/GenBank/DDBJ databases">
        <title>Draft genome sequence of Clavibacter michiganensis subsp. tessellarius DOAB 609.</title>
        <authorList>
            <person name="Tambong J.T."/>
        </authorList>
    </citation>
    <scope>NUCLEOTIDE SEQUENCE [LARGE SCALE GENOMIC DNA]</scope>
    <source>
        <strain evidence="6 7">DOAB 609</strain>
    </source>
</reference>
<evidence type="ECO:0000313" key="6">
    <source>
        <dbReference type="EMBL" id="KZC94363.1"/>
    </source>
</evidence>
<accession>A0A154UYZ2</accession>
<dbReference type="OrthoDB" id="166951at2"/>